<organism evidence="1 2">
    <name type="scientific">Cupriavidus necator</name>
    <name type="common">Alcaligenes eutrophus</name>
    <name type="synonym">Ralstonia eutropha</name>
    <dbReference type="NCBI Taxonomy" id="106590"/>
    <lineage>
        <taxon>Bacteria</taxon>
        <taxon>Pseudomonadati</taxon>
        <taxon>Pseudomonadota</taxon>
        <taxon>Betaproteobacteria</taxon>
        <taxon>Burkholderiales</taxon>
        <taxon>Burkholderiaceae</taxon>
        <taxon>Cupriavidus</taxon>
    </lineage>
</organism>
<dbReference type="AlphaFoldDB" id="A0A1U9UUR7"/>
<dbReference type="Pfam" id="PF07676">
    <property type="entry name" value="PD40"/>
    <property type="match status" value="2"/>
</dbReference>
<sequence length="191" mass="20777">MATEGNIVFTDDNGVARHLTTSGLDSAPTLSPDGRRVAFVRRVPDRTVDTALGSECADQIWVIGADASGARRLVEGWDHMDPKRALAGLRSPSFSPDGRSIYFLSTAWATSQAVHVVSLDDGREHFVTDGNTLEVVYAGKYKGTLVVNKHKYWLGGGSYDWFWLVSPTGREIGAVGPEDGSVKTFKSLFEK</sequence>
<evidence type="ECO:0000313" key="1">
    <source>
        <dbReference type="EMBL" id="AQV96434.1"/>
    </source>
</evidence>
<dbReference type="InterPro" id="IPR011659">
    <property type="entry name" value="WD40"/>
</dbReference>
<reference evidence="2" key="1">
    <citation type="submission" date="2017-02" db="EMBL/GenBank/DDBJ databases">
        <title>Complete genome sequence of Cupriavidus necator strain NH9, a 3-chlorobenzoate degrader.</title>
        <authorList>
            <person name="Moriuchi R."/>
            <person name="Dohra H."/>
            <person name="Ogawa N."/>
        </authorList>
    </citation>
    <scope>NUCLEOTIDE SEQUENCE [LARGE SCALE GENOMIC DNA]</scope>
    <source>
        <strain evidence="2">NH9</strain>
    </source>
</reference>
<evidence type="ECO:0000313" key="2">
    <source>
        <dbReference type="Proteomes" id="UP000189627"/>
    </source>
</evidence>
<protein>
    <submittedName>
        <fullName evidence="1">Uncharacterized protein</fullName>
    </submittedName>
</protein>
<dbReference type="SUPFAM" id="SSF69304">
    <property type="entry name" value="Tricorn protease N-terminal domain"/>
    <property type="match status" value="1"/>
</dbReference>
<dbReference type="Gene3D" id="2.120.10.30">
    <property type="entry name" value="TolB, C-terminal domain"/>
    <property type="match status" value="1"/>
</dbReference>
<accession>A0A1U9UUR7</accession>
<dbReference type="InterPro" id="IPR011042">
    <property type="entry name" value="6-blade_b-propeller_TolB-like"/>
</dbReference>
<dbReference type="Proteomes" id="UP000189627">
    <property type="component" value="Chromosome 2"/>
</dbReference>
<dbReference type="EMBL" id="CP017758">
    <property type="protein sequence ID" value="AQV96434.1"/>
    <property type="molecule type" value="Genomic_DNA"/>
</dbReference>
<dbReference type="KEGG" id="cuh:BJN34_21435"/>
<proteinExistence type="predicted"/>
<name>A0A1U9UUR7_CUPNE</name>
<gene>
    <name evidence="1" type="ORF">BJN34_21435</name>
</gene>